<organism evidence="2 3">
    <name type="scientific">Leptospirillum ferrooxidans (strain C2-3)</name>
    <dbReference type="NCBI Taxonomy" id="1162668"/>
    <lineage>
        <taxon>Bacteria</taxon>
        <taxon>Pseudomonadati</taxon>
        <taxon>Nitrospirota</taxon>
        <taxon>Nitrospiria</taxon>
        <taxon>Nitrospirales</taxon>
        <taxon>Nitrospiraceae</taxon>
        <taxon>Leptospirillum</taxon>
    </lineage>
</organism>
<feature type="domain" description="HNH nuclease" evidence="1">
    <location>
        <begin position="226"/>
        <end position="273"/>
    </location>
</feature>
<dbReference type="Proteomes" id="UP000007382">
    <property type="component" value="Chromosome"/>
</dbReference>
<reference evidence="2 3" key="1">
    <citation type="journal article" date="2012" name="J. Bacteriol.">
        <title>Complete Genome Sequence of Leptospirillum ferrooxidans Strain C2-3, Isolated from a Fresh Volcanic Ash Deposit on the Island of Miyake, Japan.</title>
        <authorList>
            <person name="Fujimura R."/>
            <person name="Sato Y."/>
            <person name="Nishizawa T."/>
            <person name="Oshima K."/>
            <person name="Kim S.-W."/>
            <person name="Hattori M."/>
            <person name="Kamijo T."/>
            <person name="Ohta H."/>
        </authorList>
    </citation>
    <scope>NUCLEOTIDE SEQUENCE [LARGE SCALE GENOMIC DNA]</scope>
    <source>
        <strain evidence="2 3">C2-3</strain>
    </source>
</reference>
<evidence type="ECO:0000313" key="2">
    <source>
        <dbReference type="EMBL" id="BAM05885.1"/>
    </source>
</evidence>
<dbReference type="AlphaFoldDB" id="I0IKT6"/>
<evidence type="ECO:0000313" key="3">
    <source>
        <dbReference type="Proteomes" id="UP000007382"/>
    </source>
</evidence>
<proteinExistence type="predicted"/>
<dbReference type="InterPro" id="IPR003615">
    <property type="entry name" value="HNH_nuc"/>
</dbReference>
<name>I0IKT6_LEPFC</name>
<keyword evidence="3" id="KW-1185">Reference proteome</keyword>
<dbReference type="STRING" id="1162668.LFE_0157"/>
<protein>
    <recommendedName>
        <fullName evidence="1">HNH nuclease domain-containing protein</fullName>
    </recommendedName>
</protein>
<dbReference type="EMBL" id="AP012342">
    <property type="protein sequence ID" value="BAM05885.1"/>
    <property type="molecule type" value="Genomic_DNA"/>
</dbReference>
<dbReference type="eggNOG" id="COG1403">
    <property type="taxonomic scope" value="Bacteria"/>
</dbReference>
<gene>
    <name evidence="2" type="ordered locus">LFE_0157</name>
</gene>
<dbReference type="HOGENOM" id="CLU_047712_0_0_0"/>
<dbReference type="Pfam" id="PF13395">
    <property type="entry name" value="HNH_4"/>
    <property type="match status" value="1"/>
</dbReference>
<evidence type="ECO:0000259" key="1">
    <source>
        <dbReference type="Pfam" id="PF13395"/>
    </source>
</evidence>
<dbReference type="Gene3D" id="1.10.30.50">
    <property type="match status" value="1"/>
</dbReference>
<dbReference type="PATRIC" id="fig|1162668.3.peg.183"/>
<reference evidence="3" key="2">
    <citation type="submission" date="2012-03" db="EMBL/GenBank/DDBJ databases">
        <title>The complete genome sequence of the pioneer microbe on fresh volcanic deposit, Leptospirillum ferrooxidans strain C2-3.</title>
        <authorList>
            <person name="Fujimura R."/>
            <person name="Sato Y."/>
            <person name="Nishizawa T."/>
            <person name="Nanba K."/>
            <person name="Oshima K."/>
            <person name="Hattori M."/>
            <person name="Kamijo T."/>
            <person name="Ohta H."/>
        </authorList>
    </citation>
    <scope>NUCLEOTIDE SEQUENCE [LARGE SCALE GENOMIC DNA]</scope>
    <source>
        <strain evidence="3">C2-3</strain>
    </source>
</reference>
<dbReference type="OrthoDB" id="489287at2"/>
<dbReference type="RefSeq" id="WP_014448379.1">
    <property type="nucleotide sequence ID" value="NC_017094.1"/>
</dbReference>
<accession>I0IKT6</accession>
<dbReference type="KEGG" id="lfc:LFE_0157"/>
<sequence length="362" mass="42260">MLLPASATVDVSKLSRIFSNVTNSYKFLFFQALLHTIKSISPNMAGSGVKIDLLSLVSSMIDTARPLLEEYRLSFGVQDRMSDILKSMIDEKAGNREMEKLKRYVPFRLLAPFFEDALCGVVDHQKNALISRHSNESFWSPNPPLYRVDPGNGFLVLHPVWVRYIQENFPIVKDWFQFQWLSYLQDRNLAVPNLKHKIDPDEARKSIPKPYKEYWNDLLRDRDVRCLYTGSLLKPGNYALDHYIPYSYVAHNELWNLVPSRMEANSSKNDRLAAEDSIRSFLDTQYLGICFHKRVFQQETFSKVAESYMTGLKIERRRILEKSVFQERLREVILNLRDCAKLTGFPDGWSYREDEDRTARSH</sequence>